<dbReference type="Gene3D" id="3.40.50.300">
    <property type="entry name" value="P-loop containing nucleotide triphosphate hydrolases"/>
    <property type="match status" value="1"/>
</dbReference>
<dbReference type="EMBL" id="LNQE01000603">
    <property type="protein sequence ID" value="KUG25774.1"/>
    <property type="molecule type" value="Genomic_DNA"/>
</dbReference>
<dbReference type="InterPro" id="IPR006935">
    <property type="entry name" value="Helicase/UvrB_N"/>
</dbReference>
<dbReference type="InterPro" id="IPR050742">
    <property type="entry name" value="Helicase_Restrict-Modif_Enz"/>
</dbReference>
<dbReference type="SMART" id="SM00487">
    <property type="entry name" value="DEXDc"/>
    <property type="match status" value="1"/>
</dbReference>
<gene>
    <name evidence="3" type="ORF">ASZ90_004397</name>
</gene>
<feature type="coiled-coil region" evidence="1">
    <location>
        <begin position="282"/>
        <end position="309"/>
    </location>
</feature>
<dbReference type="GO" id="GO:0003677">
    <property type="term" value="F:DNA binding"/>
    <property type="evidence" value="ECO:0007669"/>
    <property type="project" value="InterPro"/>
</dbReference>
<dbReference type="InterPro" id="IPR027417">
    <property type="entry name" value="P-loop_NTPase"/>
</dbReference>
<sequence>MLKDYQKRTLDVLSEFLKEAQETKNISLSYQNATKRNFGRASEYNDAGFPNVPYVCLRLPTGGGKTLLAAHSIPLICDEYLMRYFSVVIWLVPSTAILEQTYNCLINSNHPYRRILDEKFNGRVEIYKVLDALNISKATVKGNTCVILSTFAAWRVKSTEGRRVYAGDNGNLKPFFDDLSSYNKEHVKKLEYDKSNGDRVLKISLANVVYLFNPIVIIDEAHNARTPLTFDTLERLNPSCIIEFTATPKSEGKDRSNVLFNVNAVELKNEHMIKIPIELMTISNWQQTVANAVNKQKELEKIAEKEEKQTGEYIRPIVLLQAQHDSQTEETINVEMIKEYLHNSLKIDEKEIAVATGEEKGIEGIDLLKRDQAIRYIITKQALKEGWDCPFAYVFCSVAVVRSNKDAEQLLGRVLRMPKVTRKNNDELNSAYAFVYSDNFLVTFSNLQEYLRDSGFTPSESVNMLKPLKDQVELPGFRGPIVKKFINVPKLKDIPREFRDDIEIDEKEKTISFKQAVSPKLKDLLIDKFTEVEDKQTLQDAYDVTNNRLPGTDSICKKGVRFSVPQLLIDLEGEKTLFDEDVLILPNWNLADCDPSLTEKEFPVKVQSGTKGSIDISSKGEPVLKNMEQIQYELSSMILDSKIDKSGLISWLAKECRHPSIVYAQSVAFILKVVNNLLEKRKLEVDHLVYMRRLLKSAIIENIDKHYKSAKKEGYQTLLFKEENRVKESLGKFSVGDDFEFPSDYPATEFYNGSYQFSKHYYGNEWISHMNEEEAECALNMDSNPNVEFWVRNLERKPNYAFWLQTSTDKFYPDFIVKLKNGIIVVLEYKGENLYGGPDSEEKKLIGDVWANASKGTCRFRMLKGKDWDQLKRVLSVD</sequence>
<dbReference type="PANTHER" id="PTHR47396:SF1">
    <property type="entry name" value="ATP-DEPENDENT HELICASE IRC3-RELATED"/>
    <property type="match status" value="1"/>
</dbReference>
<feature type="domain" description="Helicase ATP-binding" evidence="2">
    <location>
        <begin position="37"/>
        <end position="278"/>
    </location>
</feature>
<comment type="caution">
    <text evidence="3">The sequence shown here is derived from an EMBL/GenBank/DDBJ whole genome shotgun (WGS) entry which is preliminary data.</text>
</comment>
<dbReference type="GO" id="GO:0005524">
    <property type="term" value="F:ATP binding"/>
    <property type="evidence" value="ECO:0007669"/>
    <property type="project" value="InterPro"/>
</dbReference>
<dbReference type="GO" id="GO:0005829">
    <property type="term" value="C:cytosol"/>
    <property type="evidence" value="ECO:0007669"/>
    <property type="project" value="TreeGrafter"/>
</dbReference>
<protein>
    <recommendedName>
        <fullName evidence="2">Helicase ATP-binding domain-containing protein</fullName>
    </recommendedName>
</protein>
<evidence type="ECO:0000259" key="2">
    <source>
        <dbReference type="SMART" id="SM00487"/>
    </source>
</evidence>
<dbReference type="InterPro" id="IPR014001">
    <property type="entry name" value="Helicase_ATP-bd"/>
</dbReference>
<dbReference type="Pfam" id="PF04851">
    <property type="entry name" value="ResIII"/>
    <property type="match status" value="1"/>
</dbReference>
<dbReference type="AlphaFoldDB" id="A0A0W8FYJ8"/>
<proteinExistence type="predicted"/>
<evidence type="ECO:0000313" key="3">
    <source>
        <dbReference type="EMBL" id="KUG25774.1"/>
    </source>
</evidence>
<keyword evidence="1" id="KW-0175">Coiled coil</keyword>
<dbReference type="SUPFAM" id="SSF52540">
    <property type="entry name" value="P-loop containing nucleoside triphosphate hydrolases"/>
    <property type="match status" value="1"/>
</dbReference>
<evidence type="ECO:0000256" key="1">
    <source>
        <dbReference type="SAM" id="Coils"/>
    </source>
</evidence>
<reference evidence="3" key="1">
    <citation type="journal article" date="2015" name="Proc. Natl. Acad. Sci. U.S.A.">
        <title>Networks of energetic and metabolic interactions define dynamics in microbial communities.</title>
        <authorList>
            <person name="Embree M."/>
            <person name="Liu J.K."/>
            <person name="Al-Bassam M.M."/>
            <person name="Zengler K."/>
        </authorList>
    </citation>
    <scope>NUCLEOTIDE SEQUENCE</scope>
</reference>
<organism evidence="3">
    <name type="scientific">hydrocarbon metagenome</name>
    <dbReference type="NCBI Taxonomy" id="938273"/>
    <lineage>
        <taxon>unclassified sequences</taxon>
        <taxon>metagenomes</taxon>
        <taxon>ecological metagenomes</taxon>
    </lineage>
</organism>
<dbReference type="PANTHER" id="PTHR47396">
    <property type="entry name" value="TYPE I RESTRICTION ENZYME ECOKI R PROTEIN"/>
    <property type="match status" value="1"/>
</dbReference>
<dbReference type="GO" id="GO:0016787">
    <property type="term" value="F:hydrolase activity"/>
    <property type="evidence" value="ECO:0007669"/>
    <property type="project" value="InterPro"/>
</dbReference>
<name>A0A0W8FYJ8_9ZZZZ</name>
<accession>A0A0W8FYJ8</accession>